<evidence type="ECO:0000256" key="3">
    <source>
        <dbReference type="ARBA" id="ARBA00022692"/>
    </source>
</evidence>
<feature type="region of interest" description="Disordered" evidence="8">
    <location>
        <begin position="78"/>
        <end position="107"/>
    </location>
</feature>
<evidence type="ECO:0000256" key="8">
    <source>
        <dbReference type="SAM" id="MobiDB-lite"/>
    </source>
</evidence>
<comment type="caution">
    <text evidence="9">The sequence shown here is derived from an EMBL/GenBank/DDBJ whole genome shotgun (WGS) entry which is preliminary data.</text>
</comment>
<dbReference type="EMBL" id="NCKU01005128">
    <property type="protein sequence ID" value="RWS04975.1"/>
    <property type="molecule type" value="Genomic_DNA"/>
</dbReference>
<keyword evidence="10" id="KW-1185">Reference proteome</keyword>
<sequence length="530" mass="60179">MSLNAEKSIAVRSVLKRVAIGEWQLSDNSKYWLKLVFYTGTTIGALYVCSKLAKRVFISRRTVKKQLNVNGLKAIANEQQTEGKRSSEERTNENTTTVGNNHNTNHNNNRASVAGEESIAAVSVECLPTSAASTLTRNKPQSSTRYRIRTDSNASASTTLLICTRSPSELSLYGLEAIKRAVRLFDECRARNEAAFGDVKTNALKLESIISKARQLIEEIDEFRKEITPEREFEEHDFGRTFIQDDEESISSSHEGTINSTVTLPYFDIEPNIHFFKLYTQALDNLDSIQKPRVNRTIQVNCESDSEFFAKVHCLREAFSIILAEEENRQLFIEIGKDILNLLLTHSLQDPTECLASYYNFLDYVSNTENHENLRAEVATRSIPCLSFYDLVLDYIILDSFDDLENPPSAVLSVANNRWLSAGFRELALQTAVSAVLRHKRSKLANSAGFFAHFYNILDHVSPILAWGFLGTDFDLKFKCNLIKESLSDLIRDYFNFDKVRYTSLQDLSHDILKLTKEEYCELQSKLSVC</sequence>
<comment type="similarity">
    <text evidence="2">Belongs to the mitoguardin family.</text>
</comment>
<dbReference type="Pfam" id="PF10265">
    <property type="entry name" value="Miga"/>
    <property type="match status" value="1"/>
</dbReference>
<evidence type="ECO:0000313" key="9">
    <source>
        <dbReference type="EMBL" id="RWS04975.1"/>
    </source>
</evidence>
<evidence type="ECO:0000256" key="6">
    <source>
        <dbReference type="ARBA" id="ARBA00023128"/>
    </source>
</evidence>
<keyword evidence="7" id="KW-0472">Membrane</keyword>
<evidence type="ECO:0000256" key="7">
    <source>
        <dbReference type="ARBA" id="ARBA00023136"/>
    </source>
</evidence>
<dbReference type="OrthoDB" id="8880065at2759"/>
<evidence type="ECO:0000256" key="2">
    <source>
        <dbReference type="ARBA" id="ARBA00008969"/>
    </source>
</evidence>
<name>A0A3S3NZP8_9ACAR</name>
<keyword evidence="5" id="KW-1133">Transmembrane helix</keyword>
<evidence type="ECO:0000256" key="4">
    <source>
        <dbReference type="ARBA" id="ARBA00022787"/>
    </source>
</evidence>
<gene>
    <name evidence="9" type="ORF">B4U79_04670</name>
</gene>
<protein>
    <submittedName>
        <fullName evidence="9">Protein FAM73B-like protein</fullName>
    </submittedName>
</protein>
<feature type="compositionally biased region" description="Basic and acidic residues" evidence="8">
    <location>
        <begin position="81"/>
        <end position="92"/>
    </location>
</feature>
<organism evidence="9 10">
    <name type="scientific">Dinothrombium tinctorium</name>
    <dbReference type="NCBI Taxonomy" id="1965070"/>
    <lineage>
        <taxon>Eukaryota</taxon>
        <taxon>Metazoa</taxon>
        <taxon>Ecdysozoa</taxon>
        <taxon>Arthropoda</taxon>
        <taxon>Chelicerata</taxon>
        <taxon>Arachnida</taxon>
        <taxon>Acari</taxon>
        <taxon>Acariformes</taxon>
        <taxon>Trombidiformes</taxon>
        <taxon>Prostigmata</taxon>
        <taxon>Anystina</taxon>
        <taxon>Parasitengona</taxon>
        <taxon>Trombidioidea</taxon>
        <taxon>Trombidiidae</taxon>
        <taxon>Dinothrombium</taxon>
    </lineage>
</organism>
<feature type="compositionally biased region" description="Low complexity" evidence="8">
    <location>
        <begin position="93"/>
        <end position="107"/>
    </location>
</feature>
<proteinExistence type="inferred from homology"/>
<dbReference type="InterPro" id="IPR019392">
    <property type="entry name" value="Miga"/>
</dbReference>
<comment type="subcellular location">
    <subcellularLocation>
        <location evidence="1">Mitochondrion outer membrane</location>
    </subcellularLocation>
</comment>
<keyword evidence="3" id="KW-0812">Transmembrane</keyword>
<dbReference type="Proteomes" id="UP000285301">
    <property type="component" value="Unassembled WGS sequence"/>
</dbReference>
<dbReference type="GO" id="GO:0008053">
    <property type="term" value="P:mitochondrial fusion"/>
    <property type="evidence" value="ECO:0007669"/>
    <property type="project" value="InterPro"/>
</dbReference>
<dbReference type="PANTHER" id="PTHR21508">
    <property type="entry name" value="MITOGUARDIN"/>
    <property type="match status" value="1"/>
</dbReference>
<evidence type="ECO:0000313" key="10">
    <source>
        <dbReference type="Proteomes" id="UP000285301"/>
    </source>
</evidence>
<evidence type="ECO:0000256" key="5">
    <source>
        <dbReference type="ARBA" id="ARBA00022989"/>
    </source>
</evidence>
<dbReference type="STRING" id="1965070.A0A3S3NZP8"/>
<dbReference type="GO" id="GO:0005741">
    <property type="term" value="C:mitochondrial outer membrane"/>
    <property type="evidence" value="ECO:0007669"/>
    <property type="project" value="UniProtKB-SubCell"/>
</dbReference>
<keyword evidence="4" id="KW-1000">Mitochondrion outer membrane</keyword>
<dbReference type="PANTHER" id="PTHR21508:SF5">
    <property type="entry name" value="MITOGUARDIN"/>
    <property type="match status" value="1"/>
</dbReference>
<keyword evidence="6" id="KW-0496">Mitochondrion</keyword>
<evidence type="ECO:0000256" key="1">
    <source>
        <dbReference type="ARBA" id="ARBA00004294"/>
    </source>
</evidence>
<accession>A0A3S3NZP8</accession>
<dbReference type="AlphaFoldDB" id="A0A3S3NZP8"/>
<reference evidence="9 10" key="1">
    <citation type="journal article" date="2018" name="Gigascience">
        <title>Genomes of trombidid mites reveal novel predicted allergens and laterally-transferred genes associated with secondary metabolism.</title>
        <authorList>
            <person name="Dong X."/>
            <person name="Chaisiri K."/>
            <person name="Xia D."/>
            <person name="Armstrong S.D."/>
            <person name="Fang Y."/>
            <person name="Donnelly M.J."/>
            <person name="Kadowaki T."/>
            <person name="McGarry J.W."/>
            <person name="Darby A.C."/>
            <person name="Makepeace B.L."/>
        </authorList>
    </citation>
    <scope>NUCLEOTIDE SEQUENCE [LARGE SCALE GENOMIC DNA]</scope>
    <source>
        <strain evidence="9">UoL-WK</strain>
    </source>
</reference>